<dbReference type="InterPro" id="IPR020476">
    <property type="entry name" value="Nudix_hydrolase"/>
</dbReference>
<evidence type="ECO:0000313" key="6">
    <source>
        <dbReference type="EMBL" id="REF29682.1"/>
    </source>
</evidence>
<keyword evidence="7" id="KW-1185">Reference proteome</keyword>
<dbReference type="PROSITE" id="PS00893">
    <property type="entry name" value="NUDIX_BOX"/>
    <property type="match status" value="1"/>
</dbReference>
<dbReference type="Proteomes" id="UP000256253">
    <property type="component" value="Unassembled WGS sequence"/>
</dbReference>
<dbReference type="Pfam" id="PF00293">
    <property type="entry name" value="NUDIX"/>
    <property type="match status" value="1"/>
</dbReference>
<dbReference type="GO" id="GO:0016787">
    <property type="term" value="F:hydrolase activity"/>
    <property type="evidence" value="ECO:0007669"/>
    <property type="project" value="UniProtKB-KW"/>
</dbReference>
<dbReference type="InterPro" id="IPR020084">
    <property type="entry name" value="NUDIX_hydrolase_CS"/>
</dbReference>
<feature type="domain" description="Nudix hydrolase" evidence="5">
    <location>
        <begin position="3"/>
        <end position="133"/>
    </location>
</feature>
<name>A0A3D9UJR1_9MICO</name>
<comment type="cofactor">
    <cofactor evidence="1">
        <name>Mg(2+)</name>
        <dbReference type="ChEBI" id="CHEBI:18420"/>
    </cofactor>
</comment>
<evidence type="ECO:0000259" key="5">
    <source>
        <dbReference type="PROSITE" id="PS51462"/>
    </source>
</evidence>
<dbReference type="Gene3D" id="3.90.79.10">
    <property type="entry name" value="Nucleoside Triphosphate Pyrophosphohydrolase"/>
    <property type="match status" value="1"/>
</dbReference>
<dbReference type="PANTHER" id="PTHR43046:SF16">
    <property type="entry name" value="ADP-RIBOSE PYROPHOSPHATASE YJHB-RELATED"/>
    <property type="match status" value="1"/>
</dbReference>
<evidence type="ECO:0000313" key="7">
    <source>
        <dbReference type="Proteomes" id="UP000256253"/>
    </source>
</evidence>
<keyword evidence="3 4" id="KW-0378">Hydrolase</keyword>
<dbReference type="EMBL" id="QTUA01000001">
    <property type="protein sequence ID" value="REF29682.1"/>
    <property type="molecule type" value="Genomic_DNA"/>
</dbReference>
<evidence type="ECO:0000256" key="4">
    <source>
        <dbReference type="RuleBase" id="RU003476"/>
    </source>
</evidence>
<dbReference type="RefSeq" id="WP_115921771.1">
    <property type="nucleotide sequence ID" value="NZ_QTUA01000001.1"/>
</dbReference>
<dbReference type="OrthoDB" id="9804442at2"/>
<dbReference type="PRINTS" id="PR00502">
    <property type="entry name" value="NUDIXFAMILY"/>
</dbReference>
<comment type="caution">
    <text evidence="6">The sequence shown here is derived from an EMBL/GenBank/DDBJ whole genome shotgun (WGS) entry which is preliminary data.</text>
</comment>
<accession>A0A3D9UJR1</accession>
<dbReference type="SUPFAM" id="SSF55811">
    <property type="entry name" value="Nudix"/>
    <property type="match status" value="1"/>
</dbReference>
<dbReference type="PROSITE" id="PS51462">
    <property type="entry name" value="NUDIX"/>
    <property type="match status" value="1"/>
</dbReference>
<dbReference type="PANTHER" id="PTHR43046">
    <property type="entry name" value="GDP-MANNOSE MANNOSYL HYDROLASE"/>
    <property type="match status" value="1"/>
</dbReference>
<comment type="similarity">
    <text evidence="2 4">Belongs to the Nudix hydrolase family.</text>
</comment>
<organism evidence="6 7">
    <name type="scientific">Calidifontibacter indicus</name>
    <dbReference type="NCBI Taxonomy" id="419650"/>
    <lineage>
        <taxon>Bacteria</taxon>
        <taxon>Bacillati</taxon>
        <taxon>Actinomycetota</taxon>
        <taxon>Actinomycetes</taxon>
        <taxon>Micrococcales</taxon>
        <taxon>Dermacoccaceae</taxon>
        <taxon>Calidifontibacter</taxon>
    </lineage>
</organism>
<dbReference type="InterPro" id="IPR015797">
    <property type="entry name" value="NUDIX_hydrolase-like_dom_sf"/>
</dbReference>
<sequence>MDREPDVVLGALLRGGRAFLVRRNPAKRANPDIWDLPGGCIEHGESELEALSRELHEELGVHIDTSSAAHLYRLTTGRSDAPAIASAWAVREWRGEPRNYAPEEHTDVGWFEIDALPTPAHPQMRAAFLAGMGALDS</sequence>
<gene>
    <name evidence="6" type="ORF">DFJ65_0646</name>
</gene>
<dbReference type="InterPro" id="IPR000086">
    <property type="entry name" value="NUDIX_hydrolase_dom"/>
</dbReference>
<reference evidence="6 7" key="1">
    <citation type="submission" date="2018-08" db="EMBL/GenBank/DDBJ databases">
        <title>Sequencing the genomes of 1000 actinobacteria strains.</title>
        <authorList>
            <person name="Klenk H.-P."/>
        </authorList>
    </citation>
    <scope>NUCLEOTIDE SEQUENCE [LARGE SCALE GENOMIC DNA]</scope>
    <source>
        <strain evidence="6 7">DSM 22967</strain>
    </source>
</reference>
<dbReference type="AlphaFoldDB" id="A0A3D9UJR1"/>
<evidence type="ECO:0000256" key="2">
    <source>
        <dbReference type="ARBA" id="ARBA00005582"/>
    </source>
</evidence>
<evidence type="ECO:0000256" key="1">
    <source>
        <dbReference type="ARBA" id="ARBA00001946"/>
    </source>
</evidence>
<protein>
    <submittedName>
        <fullName evidence="6">ADP-ribose pyrophosphatase YjhB (NUDIX family)</fullName>
    </submittedName>
</protein>
<evidence type="ECO:0000256" key="3">
    <source>
        <dbReference type="ARBA" id="ARBA00022801"/>
    </source>
</evidence>
<proteinExistence type="inferred from homology"/>